<dbReference type="EMBL" id="CP036532">
    <property type="protein sequence ID" value="QBK29608.1"/>
    <property type="molecule type" value="Genomic_DNA"/>
</dbReference>
<accession>A0A4V1A3M2</accession>
<evidence type="ECO:0000256" key="1">
    <source>
        <dbReference type="SAM" id="Phobius"/>
    </source>
</evidence>
<feature type="transmembrane region" description="Helical" evidence="1">
    <location>
        <begin position="47"/>
        <end position="66"/>
    </location>
</feature>
<dbReference type="RefSeq" id="WP_131615323.1">
    <property type="nucleotide sequence ID" value="NZ_CP036532.1"/>
</dbReference>
<gene>
    <name evidence="2" type="ORF">E0E05_02740</name>
</gene>
<organism evidence="2 3">
    <name type="scientific">Roseitalea porphyridii</name>
    <dbReference type="NCBI Taxonomy" id="1852022"/>
    <lineage>
        <taxon>Bacteria</taxon>
        <taxon>Pseudomonadati</taxon>
        <taxon>Pseudomonadota</taxon>
        <taxon>Alphaproteobacteria</taxon>
        <taxon>Hyphomicrobiales</taxon>
        <taxon>Ahrensiaceae</taxon>
        <taxon>Roseitalea</taxon>
    </lineage>
</organism>
<sequence>MTIRRNQVLALAAPITLWAIHFTILYALVSAACSPRALMSIATMQTLSFIATIIALIGAGLPIVRVPVRRKNDDMATAIRLAAVIAVIAIVLNAVAFPFFANCGG</sequence>
<dbReference type="GeneID" id="90766201"/>
<dbReference type="AlphaFoldDB" id="A0A4V1A3M2"/>
<dbReference type="KEGG" id="rpod:E0E05_02740"/>
<keyword evidence="1" id="KW-0812">Transmembrane</keyword>
<name>A0A4V1A3M2_9HYPH</name>
<proteinExistence type="predicted"/>
<keyword evidence="3" id="KW-1185">Reference proteome</keyword>
<dbReference type="OrthoDB" id="7873321at2"/>
<evidence type="ECO:0000313" key="2">
    <source>
        <dbReference type="EMBL" id="QBK29608.1"/>
    </source>
</evidence>
<evidence type="ECO:0000313" key="3">
    <source>
        <dbReference type="Proteomes" id="UP000293719"/>
    </source>
</evidence>
<reference evidence="2 3" key="1">
    <citation type="journal article" date="2017" name="Int. J. Syst. Evol. Microbiol.">
        <title>Roseitalea porphyridii gen. nov., sp. nov., isolated from a red alga, and reclassification of Hoeflea suaedae Chung et al. 2013 as Pseudohoeflea suaedae gen. nov., comb. nov.</title>
        <authorList>
            <person name="Hyeon J.W."/>
            <person name="Jeong S.E."/>
            <person name="Baek K."/>
            <person name="Jeon C.O."/>
        </authorList>
    </citation>
    <scope>NUCLEOTIDE SEQUENCE [LARGE SCALE GENOMIC DNA]</scope>
    <source>
        <strain evidence="2 3">MA7-20</strain>
    </source>
</reference>
<protein>
    <submittedName>
        <fullName evidence="2">Uncharacterized protein</fullName>
    </submittedName>
</protein>
<dbReference type="Proteomes" id="UP000293719">
    <property type="component" value="Chromosome"/>
</dbReference>
<keyword evidence="1" id="KW-1133">Transmembrane helix</keyword>
<dbReference type="PROSITE" id="PS51257">
    <property type="entry name" value="PROKAR_LIPOPROTEIN"/>
    <property type="match status" value="1"/>
</dbReference>
<feature type="transmembrane region" description="Helical" evidence="1">
    <location>
        <begin position="78"/>
        <end position="101"/>
    </location>
</feature>
<keyword evidence="1" id="KW-0472">Membrane</keyword>